<dbReference type="InterPro" id="IPR009014">
    <property type="entry name" value="Transketo_C/PFOR_II"/>
</dbReference>
<comment type="similarity">
    <text evidence="2">Belongs to the transketolase family.</text>
</comment>
<dbReference type="FunFam" id="3.40.50.970:FF:000129">
    <property type="entry name" value="Transketolase"/>
    <property type="match status" value="1"/>
</dbReference>
<dbReference type="AlphaFoldDB" id="A0A0G0WNC0"/>
<proteinExistence type="inferred from homology"/>
<sequence length="324" mass="34868">MLNSQISISNLKSIRDGFGEALVEAGEKNNDIVVLTADLGESTRAEGFKEKFPDRFFEVGVAEQSLVTVAAGMALAGKIPFTTSYAVFSPGRTFEQIKVTAALNDVPVKIVGAHAGFGAAPYGATHESLEDIALMRVIPNMVVIAPGDFEEARRATLAVAKNGKPTYLRLARQDSVIFTKQDDKFEIGKVNVLRYGEVPVMAIIGCGPILGEALEAAESLKRQDIDVMVINCHTIKPIDEEGIIKASKLCGAVVTCEEHQITGGLGSAIAEVLAKKYPIPIEFIGVKDSFGESARDWKQLWVKHGLMANDIIKAVKKAIVRKAS</sequence>
<evidence type="ECO:0000313" key="5">
    <source>
        <dbReference type="EMBL" id="KKR85945.1"/>
    </source>
</evidence>
<keyword evidence="3" id="KW-0786">Thiamine pyrophosphate</keyword>
<dbReference type="Pfam" id="PF02779">
    <property type="entry name" value="Transket_pyr"/>
    <property type="match status" value="1"/>
</dbReference>
<dbReference type="InterPro" id="IPR033248">
    <property type="entry name" value="Transketolase_C"/>
</dbReference>
<dbReference type="EMBL" id="LCAE01000026">
    <property type="protein sequence ID" value="KKR85945.1"/>
    <property type="molecule type" value="Genomic_DNA"/>
</dbReference>
<evidence type="ECO:0000256" key="3">
    <source>
        <dbReference type="ARBA" id="ARBA00023052"/>
    </source>
</evidence>
<dbReference type="PANTHER" id="PTHR43825:SF1">
    <property type="entry name" value="TRANSKETOLASE-LIKE PYRIMIDINE-BINDING DOMAIN-CONTAINING PROTEIN"/>
    <property type="match status" value="1"/>
</dbReference>
<dbReference type="InterPro" id="IPR005475">
    <property type="entry name" value="Transketolase-like_Pyr-bd"/>
</dbReference>
<gene>
    <name evidence="5" type="ORF">UU32_C0026G0009</name>
</gene>
<dbReference type="CDD" id="cd07033">
    <property type="entry name" value="TPP_PYR_DXS_TK_like"/>
    <property type="match status" value="1"/>
</dbReference>
<accession>A0A0G0WNC0</accession>
<protein>
    <recommendedName>
        <fullName evidence="4">Transketolase-like pyrimidine-binding domain-containing protein</fullName>
    </recommendedName>
</protein>
<evidence type="ECO:0000313" key="6">
    <source>
        <dbReference type="Proteomes" id="UP000033858"/>
    </source>
</evidence>
<comment type="cofactor">
    <cofactor evidence="1">
        <name>thiamine diphosphate</name>
        <dbReference type="ChEBI" id="CHEBI:58937"/>
    </cofactor>
</comment>
<evidence type="ECO:0000259" key="4">
    <source>
        <dbReference type="SMART" id="SM00861"/>
    </source>
</evidence>
<feature type="domain" description="Transketolase-like pyrimidine-binding" evidence="4">
    <location>
        <begin position="12"/>
        <end position="178"/>
    </location>
</feature>
<reference evidence="5 6" key="1">
    <citation type="journal article" date="2015" name="Nature">
        <title>rRNA introns, odd ribosomes, and small enigmatic genomes across a large radiation of phyla.</title>
        <authorList>
            <person name="Brown C.T."/>
            <person name="Hug L.A."/>
            <person name="Thomas B.C."/>
            <person name="Sharon I."/>
            <person name="Castelle C.J."/>
            <person name="Singh A."/>
            <person name="Wilkins M.J."/>
            <person name="Williams K.H."/>
            <person name="Banfield J.F."/>
        </authorList>
    </citation>
    <scope>NUCLEOTIDE SEQUENCE [LARGE SCALE GENOMIC DNA]</scope>
</reference>
<comment type="caution">
    <text evidence="5">The sequence shown here is derived from an EMBL/GenBank/DDBJ whole genome shotgun (WGS) entry which is preliminary data.</text>
</comment>
<dbReference type="PATRIC" id="fig|1618577.3.peg.384"/>
<dbReference type="SUPFAM" id="SSF52922">
    <property type="entry name" value="TK C-terminal domain-like"/>
    <property type="match status" value="1"/>
</dbReference>
<dbReference type="SUPFAM" id="SSF52518">
    <property type="entry name" value="Thiamin diphosphate-binding fold (THDP-binding)"/>
    <property type="match status" value="1"/>
</dbReference>
<evidence type="ECO:0000256" key="1">
    <source>
        <dbReference type="ARBA" id="ARBA00001964"/>
    </source>
</evidence>
<dbReference type="Proteomes" id="UP000033858">
    <property type="component" value="Unassembled WGS sequence"/>
</dbReference>
<name>A0A0G0WNC0_9BACT</name>
<dbReference type="Gene3D" id="3.40.50.920">
    <property type="match status" value="1"/>
</dbReference>
<dbReference type="PANTHER" id="PTHR43825">
    <property type="entry name" value="PYRUVATE DEHYDROGENASE E1 COMPONENT"/>
    <property type="match status" value="1"/>
</dbReference>
<dbReference type="SMART" id="SM00861">
    <property type="entry name" value="Transket_pyr"/>
    <property type="match status" value="1"/>
</dbReference>
<dbReference type="InterPro" id="IPR051157">
    <property type="entry name" value="PDH/Transketolase"/>
</dbReference>
<evidence type="ECO:0000256" key="2">
    <source>
        <dbReference type="ARBA" id="ARBA00007131"/>
    </source>
</evidence>
<dbReference type="InterPro" id="IPR029061">
    <property type="entry name" value="THDP-binding"/>
</dbReference>
<dbReference type="Gene3D" id="3.40.50.970">
    <property type="match status" value="1"/>
</dbReference>
<dbReference type="Pfam" id="PF02780">
    <property type="entry name" value="Transketolase_C"/>
    <property type="match status" value="1"/>
</dbReference>
<organism evidence="5 6">
    <name type="scientific">Candidatus Woesebacteria bacterium GW2011_GWB1_41_10</name>
    <dbReference type="NCBI Taxonomy" id="1618577"/>
    <lineage>
        <taxon>Bacteria</taxon>
        <taxon>Candidatus Woeseibacteriota</taxon>
    </lineage>
</organism>